<feature type="compositionally biased region" description="Basic residues" evidence="1">
    <location>
        <begin position="198"/>
        <end position="212"/>
    </location>
</feature>
<feature type="compositionally biased region" description="Basic residues" evidence="1">
    <location>
        <begin position="165"/>
        <end position="174"/>
    </location>
</feature>
<evidence type="ECO:0000256" key="1">
    <source>
        <dbReference type="SAM" id="MobiDB-lite"/>
    </source>
</evidence>
<evidence type="ECO:0000313" key="2">
    <source>
        <dbReference type="EMBL" id="JAT18637.1"/>
    </source>
</evidence>
<organism evidence="2">
    <name type="scientific">Graphocephala atropunctata</name>
    <dbReference type="NCBI Taxonomy" id="36148"/>
    <lineage>
        <taxon>Eukaryota</taxon>
        <taxon>Metazoa</taxon>
        <taxon>Ecdysozoa</taxon>
        <taxon>Arthropoda</taxon>
        <taxon>Hexapoda</taxon>
        <taxon>Insecta</taxon>
        <taxon>Pterygota</taxon>
        <taxon>Neoptera</taxon>
        <taxon>Paraneoptera</taxon>
        <taxon>Hemiptera</taxon>
        <taxon>Auchenorrhyncha</taxon>
        <taxon>Membracoidea</taxon>
        <taxon>Cicadellidae</taxon>
        <taxon>Cicadellinae</taxon>
        <taxon>Cicadellini</taxon>
        <taxon>Graphocephala</taxon>
    </lineage>
</organism>
<sequence length="253" mass="28857">VNNDCHVINVIESGRCYIANMKAVIVLLFAACVFFTEHVVCDYTCSCAKKVGCASHAAAPTPVSVPVTTAAYSPFHLHNVMPPFYQPHMVPPAWCMPPHIPPAAPTPKVCSTATATQIPQETVNDDHKHPGNSPQPHPQSPVVIQSVYVGKKENIDTEDEEEKSKCKKASRKKKSFEEEEYHDHDHDHEQEHEERRSSFRRNRRRRPRRQRRRFFDVFDPSEADPIDRFDYMASSQCDDCTMNPRVVYVNSNN</sequence>
<proteinExistence type="predicted"/>
<dbReference type="AlphaFoldDB" id="A0A1B6L4M3"/>
<reference evidence="2" key="1">
    <citation type="submission" date="2015-11" db="EMBL/GenBank/DDBJ databases">
        <title>De novo transcriptome assembly of four potential Pierce s Disease insect vectors from Arizona vineyards.</title>
        <authorList>
            <person name="Tassone E.E."/>
        </authorList>
    </citation>
    <scope>NUCLEOTIDE SEQUENCE</scope>
</reference>
<feature type="region of interest" description="Disordered" evidence="1">
    <location>
        <begin position="122"/>
        <end position="141"/>
    </location>
</feature>
<feature type="compositionally biased region" description="Basic and acidic residues" evidence="1">
    <location>
        <begin position="181"/>
        <end position="197"/>
    </location>
</feature>
<feature type="non-terminal residue" evidence="2">
    <location>
        <position position="1"/>
    </location>
</feature>
<protein>
    <submittedName>
        <fullName evidence="2">Uncharacterized protein</fullName>
    </submittedName>
</protein>
<accession>A0A1B6L4M3</accession>
<name>A0A1B6L4M3_9HEMI</name>
<feature type="region of interest" description="Disordered" evidence="1">
    <location>
        <begin position="153"/>
        <end position="225"/>
    </location>
</feature>
<dbReference type="EMBL" id="GEBQ01021340">
    <property type="protein sequence ID" value="JAT18637.1"/>
    <property type="molecule type" value="Transcribed_RNA"/>
</dbReference>
<gene>
    <name evidence="2" type="ORF">g.54481</name>
</gene>